<comment type="cofactor">
    <cofactor evidence="9">
        <name>cob(II)alamin</name>
        <dbReference type="ChEBI" id="CHEBI:16304"/>
    </cofactor>
</comment>
<feature type="binding site" evidence="9">
    <location>
        <position position="245"/>
    </location>
    <ligand>
        <name>[4Fe-4S] cluster</name>
        <dbReference type="ChEBI" id="CHEBI:49883"/>
        <label>2</label>
    </ligand>
</feature>
<keyword evidence="3 9" id="KW-0819">tRNA processing</keyword>
<keyword evidence="5 9" id="KW-0671">Queuosine biosynthesis</keyword>
<feature type="binding site" evidence="9">
    <location>
        <position position="227"/>
    </location>
    <ligand>
        <name>tRNA</name>
        <dbReference type="ChEBI" id="CHEBI:17843"/>
    </ligand>
</feature>
<reference evidence="11 12" key="1">
    <citation type="submission" date="2016-10" db="EMBL/GenBank/DDBJ databases">
        <authorList>
            <person name="de Groot N.N."/>
        </authorList>
    </citation>
    <scope>NUCLEOTIDE SEQUENCE [LARGE SCALE GENOMIC DNA]</scope>
    <source>
        <strain evidence="11 12">CGMCC 1.7059</strain>
    </source>
</reference>
<evidence type="ECO:0000256" key="4">
    <source>
        <dbReference type="ARBA" id="ARBA00022723"/>
    </source>
</evidence>
<comment type="caution">
    <text evidence="9">Lacks conserved residue(s) required for the propagation of feature annotation.</text>
</comment>
<feature type="binding site" evidence="9">
    <location>
        <position position="218"/>
    </location>
    <ligand>
        <name>[4Fe-4S] cluster</name>
        <dbReference type="ChEBI" id="CHEBI:49883"/>
        <label>2</label>
    </ligand>
</feature>
<keyword evidence="9" id="KW-0170">Cobalt</keyword>
<evidence type="ECO:0000256" key="5">
    <source>
        <dbReference type="ARBA" id="ARBA00022785"/>
    </source>
</evidence>
<gene>
    <name evidence="9" type="primary">queG</name>
    <name evidence="11" type="ORF">SAMN04487960_102360</name>
</gene>
<dbReference type="STRING" id="488533.SAMN04487960_102360"/>
<dbReference type="SUPFAM" id="SSF54862">
    <property type="entry name" value="4Fe-4S ferredoxins"/>
    <property type="match status" value="1"/>
</dbReference>
<comment type="subunit">
    <text evidence="9">Monomer.</text>
</comment>
<dbReference type="GO" id="GO:0052693">
    <property type="term" value="F:epoxyqueuosine reductase activity"/>
    <property type="evidence" value="ECO:0007669"/>
    <property type="project" value="UniProtKB-UniRule"/>
</dbReference>
<comment type="function">
    <text evidence="9">Catalyzes the conversion of epoxyqueuosine (oQ) to queuosine (Q), which is a hypermodified base found in the wobble positions of tRNA(Asp), tRNA(Asn), tRNA(His) and tRNA(Tyr).</text>
</comment>
<evidence type="ECO:0000259" key="10">
    <source>
        <dbReference type="PROSITE" id="PS51379"/>
    </source>
</evidence>
<dbReference type="FunFam" id="3.30.70.20:FF:000017">
    <property type="entry name" value="Epoxyqueuosine reductase"/>
    <property type="match status" value="1"/>
</dbReference>
<feature type="binding site" evidence="9">
    <location>
        <position position="158"/>
    </location>
    <ligand>
        <name>cob(II)alamin</name>
        <dbReference type="ChEBI" id="CHEBI:16304"/>
    </ligand>
</feature>
<dbReference type="GO" id="GO:0031419">
    <property type="term" value="F:cobalamin binding"/>
    <property type="evidence" value="ECO:0007669"/>
    <property type="project" value="UniProtKB-KW"/>
</dbReference>
<evidence type="ECO:0000256" key="7">
    <source>
        <dbReference type="ARBA" id="ARBA00023004"/>
    </source>
</evidence>
<dbReference type="OrthoDB" id="9784571at2"/>
<evidence type="ECO:0000256" key="3">
    <source>
        <dbReference type="ARBA" id="ARBA00022694"/>
    </source>
</evidence>
<dbReference type="NCBIfam" id="TIGR00276">
    <property type="entry name" value="tRNA epoxyqueuosine(34) reductase QueG"/>
    <property type="match status" value="1"/>
</dbReference>
<comment type="subcellular location">
    <subcellularLocation>
        <location evidence="9">Cytoplasm</location>
    </subcellularLocation>
</comment>
<comment type="similarity">
    <text evidence="9">Belongs to the QueG family.</text>
</comment>
<keyword evidence="7 9" id="KW-0408">Iron</keyword>
<feature type="binding site" evidence="9">
    <location>
        <position position="137"/>
    </location>
    <ligand>
        <name>cob(II)alamin</name>
        <dbReference type="ChEBI" id="CHEBI:16304"/>
    </ligand>
</feature>
<keyword evidence="12" id="KW-1185">Reference proteome</keyword>
<dbReference type="InterPro" id="IPR017896">
    <property type="entry name" value="4Fe4S_Fe-S-bd"/>
</dbReference>
<feature type="active site" description="Proton donor" evidence="9">
    <location>
        <position position="137"/>
    </location>
</feature>
<evidence type="ECO:0000256" key="6">
    <source>
        <dbReference type="ARBA" id="ARBA00023002"/>
    </source>
</evidence>
<proteinExistence type="inferred from homology"/>
<dbReference type="Pfam" id="PF13484">
    <property type="entry name" value="Fer4_16"/>
    <property type="match status" value="1"/>
</dbReference>
<feature type="binding site" evidence="9">
    <location>
        <position position="252"/>
    </location>
    <ligand>
        <name>[4Fe-4S] cluster</name>
        <dbReference type="ChEBI" id="CHEBI:49883"/>
        <label>1</label>
    </ligand>
</feature>
<dbReference type="InterPro" id="IPR017900">
    <property type="entry name" value="4Fe4S_Fe_S_CS"/>
</dbReference>
<evidence type="ECO:0000313" key="11">
    <source>
        <dbReference type="EMBL" id="SDW39836.1"/>
    </source>
</evidence>
<feature type="binding site" evidence="9">
    <location>
        <position position="161"/>
    </location>
    <ligand>
        <name>cob(II)alamin</name>
        <dbReference type="ChEBI" id="CHEBI:16304"/>
    </ligand>
</feature>
<evidence type="ECO:0000256" key="2">
    <source>
        <dbReference type="ARBA" id="ARBA00022490"/>
    </source>
</evidence>
<dbReference type="RefSeq" id="WP_091811710.1">
    <property type="nucleotide sequence ID" value="NZ_FNNE01000002.1"/>
</dbReference>
<name>A0A1H2T7A6_9GAMM</name>
<feature type="binding site" evidence="9">
    <location>
        <position position="202"/>
    </location>
    <ligand>
        <name>[4Fe-4S] cluster</name>
        <dbReference type="ChEBI" id="CHEBI:49883"/>
        <label>2</label>
    </ligand>
</feature>
<dbReference type="PROSITE" id="PS00198">
    <property type="entry name" value="4FE4S_FER_1"/>
    <property type="match status" value="1"/>
</dbReference>
<keyword evidence="8 9" id="KW-0411">Iron-sulfur</keyword>
<keyword evidence="4 9" id="KW-0479">Metal-binding</keyword>
<feature type="binding site" evidence="9">
    <location>
        <position position="248"/>
    </location>
    <ligand>
        <name>[4Fe-4S] cluster</name>
        <dbReference type="ChEBI" id="CHEBI:49883"/>
        <label>2</label>
    </ligand>
</feature>
<dbReference type="PANTHER" id="PTHR30002:SF4">
    <property type="entry name" value="EPOXYQUEUOSINE REDUCTASE"/>
    <property type="match status" value="1"/>
</dbReference>
<dbReference type="PROSITE" id="PS51379">
    <property type="entry name" value="4FE4S_FER_2"/>
    <property type="match status" value="1"/>
</dbReference>
<feature type="binding site" evidence="9">
    <location>
        <position position="220"/>
    </location>
    <ligand>
        <name>cob(II)alamin</name>
        <dbReference type="ChEBI" id="CHEBI:16304"/>
    </ligand>
</feature>
<keyword evidence="9" id="KW-0846">Cobalamin</keyword>
<dbReference type="InterPro" id="IPR004453">
    <property type="entry name" value="QueG"/>
</dbReference>
<evidence type="ECO:0000256" key="8">
    <source>
        <dbReference type="ARBA" id="ARBA00023014"/>
    </source>
</evidence>
<feature type="binding site" evidence="9">
    <location>
        <position position="198"/>
    </location>
    <ligand>
        <name>[4Fe-4S] cluster</name>
        <dbReference type="ChEBI" id="CHEBI:49883"/>
        <label>1</label>
    </ligand>
</feature>
<dbReference type="GO" id="GO:0046872">
    <property type="term" value="F:metal ion binding"/>
    <property type="evidence" value="ECO:0007669"/>
    <property type="project" value="UniProtKB-KW"/>
</dbReference>
<organism evidence="11 12">
    <name type="scientific">Marinobacter mobilis</name>
    <dbReference type="NCBI Taxonomy" id="488533"/>
    <lineage>
        <taxon>Bacteria</taxon>
        <taxon>Pseudomonadati</taxon>
        <taxon>Pseudomonadota</taxon>
        <taxon>Gammaproteobacteria</taxon>
        <taxon>Pseudomonadales</taxon>
        <taxon>Marinobacteraceae</taxon>
        <taxon>Marinobacter</taxon>
    </lineage>
</organism>
<feature type="domain" description="4Fe-4S ferredoxin-type" evidence="10">
    <location>
        <begin position="183"/>
        <end position="212"/>
    </location>
</feature>
<dbReference type="GO" id="GO:0005737">
    <property type="term" value="C:cytoplasm"/>
    <property type="evidence" value="ECO:0007669"/>
    <property type="project" value="UniProtKB-SubCell"/>
</dbReference>
<dbReference type="GO" id="GO:0008616">
    <property type="term" value="P:tRNA queuosine(34) biosynthetic process"/>
    <property type="evidence" value="ECO:0007669"/>
    <property type="project" value="UniProtKB-UniRule"/>
</dbReference>
<comment type="pathway">
    <text evidence="9">tRNA modification; tRNA-queuosine biosynthesis.</text>
</comment>
<keyword evidence="6 9" id="KW-0560">Oxidoreductase</keyword>
<accession>A0A1H2T7A6</accession>
<dbReference type="EC" id="1.17.99.6" evidence="9"/>
<dbReference type="HAMAP" id="MF_00916">
    <property type="entry name" value="QueG"/>
    <property type="match status" value="1"/>
</dbReference>
<keyword evidence="1 9" id="KW-0004">4Fe-4S</keyword>
<dbReference type="UniPathway" id="UPA00392"/>
<protein>
    <recommendedName>
        <fullName evidence="9">Epoxyqueuosine reductase</fullName>
        <ecNumber evidence="9">1.17.99.6</ecNumber>
    </recommendedName>
    <alternativeName>
        <fullName evidence="9">Queuosine biosynthesis protein QueG</fullName>
    </alternativeName>
</protein>
<dbReference type="EMBL" id="FNNE01000002">
    <property type="protein sequence ID" value="SDW39836.1"/>
    <property type="molecule type" value="Genomic_DNA"/>
</dbReference>
<feature type="binding site" evidence="9">
    <location>
        <position position="60"/>
    </location>
    <ligand>
        <name>cob(II)alamin</name>
        <dbReference type="ChEBI" id="CHEBI:16304"/>
    </ligand>
</feature>
<evidence type="ECO:0000256" key="1">
    <source>
        <dbReference type="ARBA" id="ARBA00022485"/>
    </source>
</evidence>
<dbReference type="GO" id="GO:0051539">
    <property type="term" value="F:4 iron, 4 sulfur cluster binding"/>
    <property type="evidence" value="ECO:0007669"/>
    <property type="project" value="UniProtKB-KW"/>
</dbReference>
<keyword evidence="2 9" id="KW-0963">Cytoplasm</keyword>
<comment type="catalytic activity">
    <reaction evidence="9">
        <text>epoxyqueuosine(34) in tRNA + AH2 = queuosine(34) in tRNA + A + H2O</text>
        <dbReference type="Rhea" id="RHEA:32159"/>
        <dbReference type="Rhea" id="RHEA-COMP:18571"/>
        <dbReference type="Rhea" id="RHEA-COMP:18582"/>
        <dbReference type="ChEBI" id="CHEBI:13193"/>
        <dbReference type="ChEBI" id="CHEBI:15377"/>
        <dbReference type="ChEBI" id="CHEBI:17499"/>
        <dbReference type="ChEBI" id="CHEBI:194431"/>
        <dbReference type="ChEBI" id="CHEBI:194443"/>
        <dbReference type="EC" id="1.17.99.6"/>
    </reaction>
</comment>
<feature type="binding site" evidence="9">
    <location>
        <position position="195"/>
    </location>
    <ligand>
        <name>[4Fe-4S] cluster</name>
        <dbReference type="ChEBI" id="CHEBI:49883"/>
        <label>1</label>
    </ligand>
</feature>
<dbReference type="AlphaFoldDB" id="A0A1H2T7A6"/>
<dbReference type="InterPro" id="IPR013542">
    <property type="entry name" value="QueG_DUF1730"/>
</dbReference>
<feature type="binding site" evidence="9">
    <location>
        <position position="192"/>
    </location>
    <ligand>
        <name>[4Fe-4S] cluster</name>
        <dbReference type="ChEBI" id="CHEBI:49883"/>
        <label>1</label>
    </ligand>
</feature>
<evidence type="ECO:0000256" key="9">
    <source>
        <dbReference type="HAMAP-Rule" id="MF_00916"/>
    </source>
</evidence>
<sequence>MHHSLDTLPDTIRRWAKELGFADIGITHADTGSHGDHLKRWLAEGLHGEMGYMADHGDMRYTPASLVPGTERVISVRMDYLSAPDSPRDVLANPEKAYISRYTLGRDYHKLIRKRLSTLAKRIDDAVSGFNYRAFVDSAPVLERALGTQAGLGWQGKNTMLITRQAGSFFFLGEIFTSAPLPVDTPYDKDHCGRCTACLDLCPTQAFPAPHVLDARRCISYLTIELKGAIPEELRPLMGNRVFGCDDCQLVCPWNRFAKASKEDDFKPRHHLDNTELAQLFLWNEEEFLKRTEGSAIRRTGYEGWLRNLAVGLGNAPSTIPVIEALRKRADHPSPLVREHVAWALSRHGVDPVAQPPALQS</sequence>
<feature type="binding site" evidence="9">
    <location>
        <begin position="245"/>
        <end position="246"/>
    </location>
    <ligand>
        <name>cob(II)alamin</name>
        <dbReference type="ChEBI" id="CHEBI:16304"/>
    </ligand>
</feature>
<feature type="binding site" evidence="9">
    <location>
        <position position="172"/>
    </location>
    <ligand>
        <name>cob(II)alamin</name>
        <dbReference type="ChEBI" id="CHEBI:16304"/>
    </ligand>
</feature>
<evidence type="ECO:0000313" key="12">
    <source>
        <dbReference type="Proteomes" id="UP000199675"/>
    </source>
</evidence>
<dbReference type="Pfam" id="PF08331">
    <property type="entry name" value="QueG_DUF1730"/>
    <property type="match status" value="1"/>
</dbReference>
<comment type="cofactor">
    <cofactor evidence="9">
        <name>[4Fe-4S] cluster</name>
        <dbReference type="ChEBI" id="CHEBI:49883"/>
    </cofactor>
    <text evidence="9">Binds 2 [4Fe-4S] clusters per monomer.</text>
</comment>
<dbReference type="PANTHER" id="PTHR30002">
    <property type="entry name" value="EPOXYQUEUOSINE REDUCTASE"/>
    <property type="match status" value="1"/>
</dbReference>
<dbReference type="Proteomes" id="UP000199675">
    <property type="component" value="Unassembled WGS sequence"/>
</dbReference>
<dbReference type="Gene3D" id="3.30.70.20">
    <property type="match status" value="1"/>
</dbReference>